<dbReference type="Proteomes" id="UP001153678">
    <property type="component" value="Unassembled WGS sequence"/>
</dbReference>
<accession>A0A9W4T286</accession>
<reference evidence="1" key="1">
    <citation type="submission" date="2022-08" db="EMBL/GenBank/DDBJ databases">
        <authorList>
            <person name="Kallberg Y."/>
            <person name="Tangrot J."/>
            <person name="Rosling A."/>
        </authorList>
    </citation>
    <scope>NUCLEOTIDE SEQUENCE</scope>
    <source>
        <strain evidence="1">Wild A</strain>
    </source>
</reference>
<comment type="caution">
    <text evidence="1">The sequence shown here is derived from an EMBL/GenBank/DDBJ whole genome shotgun (WGS) entry which is preliminary data.</text>
</comment>
<name>A0A9W4T286_9GLOM</name>
<protein>
    <submittedName>
        <fullName evidence="1">15813_t:CDS:1</fullName>
    </submittedName>
</protein>
<proteinExistence type="predicted"/>
<feature type="non-terminal residue" evidence="1">
    <location>
        <position position="142"/>
    </location>
</feature>
<dbReference type="EMBL" id="CAMKVN010007802">
    <property type="protein sequence ID" value="CAI2191882.1"/>
    <property type="molecule type" value="Genomic_DNA"/>
</dbReference>
<keyword evidence="2" id="KW-1185">Reference proteome</keyword>
<evidence type="ECO:0000313" key="1">
    <source>
        <dbReference type="EMBL" id="CAI2191882.1"/>
    </source>
</evidence>
<dbReference type="AlphaFoldDB" id="A0A9W4T286"/>
<gene>
    <name evidence="1" type="ORF">FWILDA_LOCUS15295</name>
</gene>
<organism evidence="1 2">
    <name type="scientific">Funneliformis geosporum</name>
    <dbReference type="NCBI Taxonomy" id="1117311"/>
    <lineage>
        <taxon>Eukaryota</taxon>
        <taxon>Fungi</taxon>
        <taxon>Fungi incertae sedis</taxon>
        <taxon>Mucoromycota</taxon>
        <taxon>Glomeromycotina</taxon>
        <taxon>Glomeromycetes</taxon>
        <taxon>Glomerales</taxon>
        <taxon>Glomeraceae</taxon>
        <taxon>Funneliformis</taxon>
    </lineage>
</organism>
<sequence>MGSGVNARESENTMRKTVEYLYNPNSGAEAMRIGYELLQQNINTAWDELDCVAYTSTVEASISFKKTDYFDAVIGITNIVTLVNVEAFIQMIFQIHDCKKRILSLYYQKNSNELFHPAGYKNIRIELENARPNNLPTAIREH</sequence>
<dbReference type="OrthoDB" id="2341878at2759"/>
<evidence type="ECO:0000313" key="2">
    <source>
        <dbReference type="Proteomes" id="UP001153678"/>
    </source>
</evidence>